<accession>A0A158JSW3</accession>
<dbReference type="InterPro" id="IPR005467">
    <property type="entry name" value="His_kinase_dom"/>
</dbReference>
<dbReference type="Gene3D" id="3.30.565.10">
    <property type="entry name" value="Histidine kinase-like ATPase, C-terminal domain"/>
    <property type="match status" value="1"/>
</dbReference>
<feature type="chain" id="PRO_5011109031" description="histidine kinase" evidence="9">
    <location>
        <begin position="20"/>
        <end position="627"/>
    </location>
</feature>
<dbReference type="InterPro" id="IPR003661">
    <property type="entry name" value="HisK_dim/P_dom"/>
</dbReference>
<protein>
    <recommendedName>
        <fullName evidence="2">histidine kinase</fullName>
        <ecNumber evidence="2">2.7.13.3</ecNumber>
    </recommendedName>
</protein>
<feature type="domain" description="Histidine kinase" evidence="10">
    <location>
        <begin position="399"/>
        <end position="615"/>
    </location>
</feature>
<comment type="caution">
    <text evidence="11">The sequence shown here is derived from an EMBL/GenBank/DDBJ whole genome shotgun (WGS) entry which is preliminary data.</text>
</comment>
<dbReference type="AlphaFoldDB" id="A0A158JSW3"/>
<dbReference type="Pfam" id="PF00512">
    <property type="entry name" value="HisKA"/>
    <property type="match status" value="1"/>
</dbReference>
<keyword evidence="5" id="KW-0547">Nucleotide-binding</keyword>
<keyword evidence="4" id="KW-0808">Transferase</keyword>
<dbReference type="Gene3D" id="1.10.287.130">
    <property type="match status" value="1"/>
</dbReference>
<dbReference type="InterPro" id="IPR036890">
    <property type="entry name" value="HATPase_C_sf"/>
</dbReference>
<reference evidence="11" key="1">
    <citation type="submission" date="2016-01" db="EMBL/GenBank/DDBJ databases">
        <authorList>
            <person name="Peeters C."/>
        </authorList>
    </citation>
    <scope>NUCLEOTIDE SEQUENCE [LARGE SCALE GENOMIC DNA]</scope>
    <source>
        <strain evidence="11">LMG 22937</strain>
    </source>
</reference>
<dbReference type="SUPFAM" id="SSF47384">
    <property type="entry name" value="Homodimeric domain of signal transducing histidine kinase"/>
    <property type="match status" value="1"/>
</dbReference>
<evidence type="ECO:0000256" key="5">
    <source>
        <dbReference type="ARBA" id="ARBA00022741"/>
    </source>
</evidence>
<dbReference type="Pfam" id="PF02518">
    <property type="entry name" value="HATPase_c"/>
    <property type="match status" value="1"/>
</dbReference>
<dbReference type="GO" id="GO:0000155">
    <property type="term" value="F:phosphorelay sensor kinase activity"/>
    <property type="evidence" value="ECO:0007669"/>
    <property type="project" value="InterPro"/>
</dbReference>
<evidence type="ECO:0000256" key="1">
    <source>
        <dbReference type="ARBA" id="ARBA00000085"/>
    </source>
</evidence>
<dbReference type="PRINTS" id="PR00344">
    <property type="entry name" value="BCTRLSENSOR"/>
</dbReference>
<gene>
    <name evidence="11" type="ORF">AWB67_04254</name>
</gene>
<evidence type="ECO:0000313" key="11">
    <source>
        <dbReference type="EMBL" id="SAL72034.1"/>
    </source>
</evidence>
<dbReference type="CDD" id="cd00082">
    <property type="entry name" value="HisKA"/>
    <property type="match status" value="1"/>
</dbReference>
<keyword evidence="9" id="KW-0732">Signal</keyword>
<dbReference type="SMART" id="SM00388">
    <property type="entry name" value="HisKA"/>
    <property type="match status" value="1"/>
</dbReference>
<dbReference type="InterPro" id="IPR036097">
    <property type="entry name" value="HisK_dim/P_sf"/>
</dbReference>
<keyword evidence="12" id="KW-1185">Reference proteome</keyword>
<dbReference type="EC" id="2.7.13.3" evidence="2"/>
<organism evidence="11 12">
    <name type="scientific">Caballeronia terrestris</name>
    <dbReference type="NCBI Taxonomy" id="1226301"/>
    <lineage>
        <taxon>Bacteria</taxon>
        <taxon>Pseudomonadati</taxon>
        <taxon>Pseudomonadota</taxon>
        <taxon>Betaproteobacteria</taxon>
        <taxon>Burkholderiales</taxon>
        <taxon>Burkholderiaceae</taxon>
        <taxon>Caballeronia</taxon>
    </lineage>
</organism>
<dbReference type="PANTHER" id="PTHR43065:SF46">
    <property type="entry name" value="C4-DICARBOXYLATE TRANSPORT SENSOR PROTEIN DCTB"/>
    <property type="match status" value="1"/>
</dbReference>
<comment type="catalytic activity">
    <reaction evidence="1">
        <text>ATP + protein L-histidine = ADP + protein N-phospho-L-histidine.</text>
        <dbReference type="EC" id="2.7.13.3"/>
    </reaction>
</comment>
<sequence>MFNALAVGVPVLLSASTFADTSPAVRWRVLIMQGGDPYLPSAIAQDRGIREVFARESDATVEFVTEPLHALESGTPPPDTVITQYLKTKFAQREPDVVIALRQPALGFLERNANALWPDVPIVFCGIPDDDLLGHALSAHASGVRMSFDVAGTLDLARRLQPNADRIAVIAGTSTYDQAWRRRIESTVAKRTHGLPVTWISDAPLDGMLERVAQLPARTIILYSSVFRDANGNTFIPRDLIRLFADRAHSPIFSFFSTYLGAGIIGGSISNWEEQGAMAGELALRILRNAGRSASSIMPSPPSPPSVMTVDWRQLQRWNIDTSLLPPGTKVLYKPDPLFKRYRVELGIGALLVFAQTGLIASLLIQRRRANRAEHAAAEQRSALDQASRLAVLGELTAGIAHEINQPLGAIMTSADAAQMMLEKSPPMSADAAMVVASIQRASARASEVVQKVRSLARGKPLELRPLHLNDVVREANDLMIRSFSDAGVACELALASDLPRIVGDKSALQQVLLNLILNAIDAMKDVPVTKRRLTLSTSPAGPHEVALAASDSGHGLSEQAQKHLFDSFFTTKPTGLGLGLTIVRSIVEAHGGRLAALNNEGAGATIRVTLRVAESTGQSRKGVLET</sequence>
<evidence type="ECO:0000313" key="12">
    <source>
        <dbReference type="Proteomes" id="UP000054925"/>
    </source>
</evidence>
<feature type="signal peptide" evidence="9">
    <location>
        <begin position="1"/>
        <end position="19"/>
    </location>
</feature>
<dbReference type="SUPFAM" id="SSF55874">
    <property type="entry name" value="ATPase domain of HSP90 chaperone/DNA topoisomerase II/histidine kinase"/>
    <property type="match status" value="1"/>
</dbReference>
<proteinExistence type="predicted"/>
<evidence type="ECO:0000256" key="8">
    <source>
        <dbReference type="ARBA" id="ARBA00023012"/>
    </source>
</evidence>
<name>A0A158JSW3_9BURK</name>
<dbReference type="EMBL" id="FCOL02000026">
    <property type="protein sequence ID" value="SAL72034.1"/>
    <property type="molecule type" value="Genomic_DNA"/>
</dbReference>
<evidence type="ECO:0000256" key="6">
    <source>
        <dbReference type="ARBA" id="ARBA00022777"/>
    </source>
</evidence>
<keyword evidence="7" id="KW-0067">ATP-binding</keyword>
<dbReference type="Gene3D" id="3.40.50.2300">
    <property type="match status" value="1"/>
</dbReference>
<keyword evidence="6" id="KW-0418">Kinase</keyword>
<dbReference type="InterPro" id="IPR004358">
    <property type="entry name" value="Sig_transdc_His_kin-like_C"/>
</dbReference>
<keyword evidence="8" id="KW-0902">Two-component regulatory system</keyword>
<dbReference type="OrthoDB" id="8559580at2"/>
<keyword evidence="3" id="KW-0597">Phosphoprotein</keyword>
<dbReference type="SMART" id="SM00387">
    <property type="entry name" value="HATPase_c"/>
    <property type="match status" value="1"/>
</dbReference>
<dbReference type="Proteomes" id="UP000054925">
    <property type="component" value="Unassembled WGS sequence"/>
</dbReference>
<dbReference type="PROSITE" id="PS50109">
    <property type="entry name" value="HIS_KIN"/>
    <property type="match status" value="1"/>
</dbReference>
<dbReference type="GO" id="GO:0005524">
    <property type="term" value="F:ATP binding"/>
    <property type="evidence" value="ECO:0007669"/>
    <property type="project" value="UniProtKB-KW"/>
</dbReference>
<evidence type="ECO:0000256" key="3">
    <source>
        <dbReference type="ARBA" id="ARBA00022553"/>
    </source>
</evidence>
<evidence type="ECO:0000259" key="10">
    <source>
        <dbReference type="PROSITE" id="PS50109"/>
    </source>
</evidence>
<dbReference type="InterPro" id="IPR003594">
    <property type="entry name" value="HATPase_dom"/>
</dbReference>
<dbReference type="RefSeq" id="WP_159964889.1">
    <property type="nucleotide sequence ID" value="NZ_FCOL02000026.1"/>
</dbReference>
<evidence type="ECO:0000256" key="9">
    <source>
        <dbReference type="SAM" id="SignalP"/>
    </source>
</evidence>
<dbReference type="PANTHER" id="PTHR43065">
    <property type="entry name" value="SENSOR HISTIDINE KINASE"/>
    <property type="match status" value="1"/>
</dbReference>
<evidence type="ECO:0000256" key="2">
    <source>
        <dbReference type="ARBA" id="ARBA00012438"/>
    </source>
</evidence>
<evidence type="ECO:0000256" key="4">
    <source>
        <dbReference type="ARBA" id="ARBA00022679"/>
    </source>
</evidence>
<evidence type="ECO:0000256" key="7">
    <source>
        <dbReference type="ARBA" id="ARBA00022840"/>
    </source>
</evidence>